<dbReference type="EMBL" id="JBHSXI010000025">
    <property type="protein sequence ID" value="MFC6890786.1"/>
    <property type="molecule type" value="Genomic_DNA"/>
</dbReference>
<proteinExistence type="inferred from homology"/>
<evidence type="ECO:0000256" key="2">
    <source>
        <dbReference type="ARBA" id="ARBA00022737"/>
    </source>
</evidence>
<dbReference type="InterPro" id="IPR000814">
    <property type="entry name" value="TBP"/>
</dbReference>
<comment type="similarity">
    <text evidence="1">Belongs to the TBP family.</text>
</comment>
<evidence type="ECO:0000256" key="3">
    <source>
        <dbReference type="ARBA" id="ARBA00023125"/>
    </source>
</evidence>
<comment type="caution">
    <text evidence="5">The sequence shown here is derived from an EMBL/GenBank/DDBJ whole genome shotgun (WGS) entry which is preliminary data.</text>
</comment>
<gene>
    <name evidence="5" type="ORF">ACFQEY_17500</name>
</gene>
<keyword evidence="2" id="KW-0677">Repeat</keyword>
<dbReference type="GO" id="GO:0003677">
    <property type="term" value="F:DNA binding"/>
    <property type="evidence" value="ECO:0007669"/>
    <property type="project" value="UniProtKB-KW"/>
</dbReference>
<reference evidence="5 6" key="1">
    <citation type="journal article" date="2019" name="Int. J. Syst. Evol. Microbiol.">
        <title>The Global Catalogue of Microorganisms (GCM) 10K type strain sequencing project: providing services to taxonomists for standard genome sequencing and annotation.</title>
        <authorList>
            <consortium name="The Broad Institute Genomics Platform"/>
            <consortium name="The Broad Institute Genome Sequencing Center for Infectious Disease"/>
            <person name="Wu L."/>
            <person name="Ma J."/>
        </authorList>
    </citation>
    <scope>NUCLEOTIDE SEQUENCE [LARGE SCALE GENOMIC DNA]</scope>
    <source>
        <strain evidence="5 6">Y73</strain>
    </source>
</reference>
<evidence type="ECO:0000256" key="4">
    <source>
        <dbReference type="ARBA" id="ARBA00023163"/>
    </source>
</evidence>
<sequence length="184" mass="20789">MDIVSTMGSGSLEREIDLKTLVSELEDHLGEFVDANFHSTAMVTVRLEKNGPAYTIYRTGTFQIRGAETEELLTESFRRFEKVLNEIGVDVSKTAFRQVTSVFMEDLDREINLEALAIALGLEHTEYEPEQFPGLIYRPPQYEVTLLVFASGKIIIGGTTDREHAKSAVQHLKEELTFADSSWR</sequence>
<evidence type="ECO:0000313" key="6">
    <source>
        <dbReference type="Proteomes" id="UP001596333"/>
    </source>
</evidence>
<evidence type="ECO:0000256" key="1">
    <source>
        <dbReference type="ARBA" id="ARBA00005560"/>
    </source>
</evidence>
<protein>
    <submittedName>
        <fullName evidence="5">TATA-box-binding protein</fullName>
    </submittedName>
</protein>
<name>A0ABD5UV41_9EURY</name>
<accession>A0ABD5UV41</accession>
<dbReference type="Gene3D" id="3.30.310.10">
    <property type="entry name" value="TATA-Binding Protein"/>
    <property type="match status" value="2"/>
</dbReference>
<keyword evidence="6" id="KW-1185">Reference proteome</keyword>
<dbReference type="PANTHER" id="PTHR10126">
    <property type="entry name" value="TATA-BOX BINDING PROTEIN"/>
    <property type="match status" value="1"/>
</dbReference>
<keyword evidence="4" id="KW-0804">Transcription</keyword>
<dbReference type="PRINTS" id="PR00686">
    <property type="entry name" value="TIFACTORIID"/>
</dbReference>
<dbReference type="Pfam" id="PF00352">
    <property type="entry name" value="TBP"/>
    <property type="match status" value="2"/>
</dbReference>
<keyword evidence="3" id="KW-0238">DNA-binding</keyword>
<dbReference type="SUPFAM" id="SSF55945">
    <property type="entry name" value="TATA-box binding protein-like"/>
    <property type="match status" value="2"/>
</dbReference>
<dbReference type="InterPro" id="IPR012295">
    <property type="entry name" value="TBP_dom_sf"/>
</dbReference>
<organism evidence="5 6">
    <name type="scientific">Halorubrum trueperi</name>
    <dbReference type="NCBI Taxonomy" id="2004704"/>
    <lineage>
        <taxon>Archaea</taxon>
        <taxon>Methanobacteriati</taxon>
        <taxon>Methanobacteriota</taxon>
        <taxon>Stenosarchaea group</taxon>
        <taxon>Halobacteria</taxon>
        <taxon>Halobacteriales</taxon>
        <taxon>Haloferacaceae</taxon>
        <taxon>Halorubrum</taxon>
    </lineage>
</organism>
<dbReference type="Proteomes" id="UP001596333">
    <property type="component" value="Unassembled WGS sequence"/>
</dbReference>
<dbReference type="RefSeq" id="WP_379771156.1">
    <property type="nucleotide sequence ID" value="NZ_JBHSXI010000025.1"/>
</dbReference>
<evidence type="ECO:0000313" key="5">
    <source>
        <dbReference type="EMBL" id="MFC6890786.1"/>
    </source>
</evidence>
<dbReference type="AlphaFoldDB" id="A0ABD5UV41"/>